<organism evidence="5 6">
    <name type="scientific">Rhizobium etli bv. mimosae str. IE4771</name>
    <dbReference type="NCBI Taxonomy" id="1432050"/>
    <lineage>
        <taxon>Bacteria</taxon>
        <taxon>Pseudomonadati</taxon>
        <taxon>Pseudomonadota</taxon>
        <taxon>Alphaproteobacteria</taxon>
        <taxon>Hyphomicrobiales</taxon>
        <taxon>Rhizobiaceae</taxon>
        <taxon>Rhizobium/Agrobacterium group</taxon>
        <taxon>Rhizobium</taxon>
    </lineage>
</organism>
<evidence type="ECO:0000259" key="4">
    <source>
        <dbReference type="Pfam" id="PF13407"/>
    </source>
</evidence>
<dbReference type="InterPro" id="IPR028082">
    <property type="entry name" value="Peripla_BP_I"/>
</dbReference>
<accession>A0A060ID55</accession>
<evidence type="ECO:0000256" key="3">
    <source>
        <dbReference type="ARBA" id="ARBA00022729"/>
    </source>
</evidence>
<evidence type="ECO:0000313" key="6">
    <source>
        <dbReference type="Proteomes" id="UP000027180"/>
    </source>
</evidence>
<dbReference type="KEGG" id="rei:IE4771_PA00115"/>
<dbReference type="GO" id="GO:0030313">
    <property type="term" value="C:cell envelope"/>
    <property type="evidence" value="ECO:0007669"/>
    <property type="project" value="UniProtKB-SubCell"/>
</dbReference>
<dbReference type="PANTHER" id="PTHR46847">
    <property type="entry name" value="D-ALLOSE-BINDING PERIPLASMIC PROTEIN-RELATED"/>
    <property type="match status" value="1"/>
</dbReference>
<name>A0A060ID55_RHIET</name>
<dbReference type="HOGENOM" id="CLU_749454_0_0_5"/>
<dbReference type="CDD" id="cd01536">
    <property type="entry name" value="PBP1_ABC_sugar_binding-like"/>
    <property type="match status" value="1"/>
</dbReference>
<geneLocation type="plasmid" evidence="5 6">
    <name>pRetIE4771a</name>
</geneLocation>
<comment type="similarity">
    <text evidence="2">Belongs to the bacterial solute-binding protein 2 family.</text>
</comment>
<gene>
    <name evidence="5" type="ORF">IE4771_PA00115</name>
</gene>
<dbReference type="OrthoDB" id="9804917at2"/>
<dbReference type="InterPro" id="IPR025997">
    <property type="entry name" value="SBP_2_dom"/>
</dbReference>
<reference evidence="5 6" key="1">
    <citation type="submission" date="2013-12" db="EMBL/GenBank/DDBJ databases">
        <title>Complete genome sequence of Rhizobium etli bv. mimosae IE4771.</title>
        <authorList>
            <person name="Bustos P."/>
            <person name="Santamaria R.I."/>
            <person name="Lozano L."/>
            <person name="Ormeno-Orrillo E."/>
            <person name="Rogel M.A."/>
            <person name="Romero D."/>
            <person name="Cevallos M.A."/>
            <person name="Martinez-Romero E."/>
            <person name="Gonzalez V."/>
        </authorList>
    </citation>
    <scope>NUCLEOTIDE SEQUENCE [LARGE SCALE GENOMIC DNA]</scope>
    <source>
        <strain evidence="5 6">IE4771</strain>
        <plasmid evidence="6">Plasmid pRetIE4771a</plasmid>
    </source>
</reference>
<dbReference type="EMBL" id="CP006987">
    <property type="protein sequence ID" value="AIC29621.1"/>
    <property type="molecule type" value="Genomic_DNA"/>
</dbReference>
<dbReference type="PANTHER" id="PTHR46847:SF3">
    <property type="entry name" value="GALACTOFURANOSE-BINDING PROTEIN YTFQ"/>
    <property type="match status" value="1"/>
</dbReference>
<protein>
    <submittedName>
        <fullName evidence="5">Sugar ABC transporter substrate-binding protein</fullName>
    </submittedName>
</protein>
<dbReference type="AlphaFoldDB" id="A0A060ID55"/>
<evidence type="ECO:0000313" key="5">
    <source>
        <dbReference type="EMBL" id="AIC29621.1"/>
    </source>
</evidence>
<feature type="domain" description="Periplasmic binding protein" evidence="4">
    <location>
        <begin position="79"/>
        <end position="331"/>
    </location>
</feature>
<comment type="subcellular location">
    <subcellularLocation>
        <location evidence="1">Cell envelope</location>
    </subcellularLocation>
</comment>
<dbReference type="GO" id="GO:0030246">
    <property type="term" value="F:carbohydrate binding"/>
    <property type="evidence" value="ECO:0007669"/>
    <property type="project" value="UniProtKB-ARBA"/>
</dbReference>
<dbReference type="Pfam" id="PF13407">
    <property type="entry name" value="Peripla_BP_4"/>
    <property type="match status" value="1"/>
</dbReference>
<evidence type="ECO:0000256" key="1">
    <source>
        <dbReference type="ARBA" id="ARBA00004196"/>
    </source>
</evidence>
<dbReference type="Proteomes" id="UP000027180">
    <property type="component" value="Plasmid pRetIE4771a"/>
</dbReference>
<dbReference type="Gene3D" id="3.40.50.2300">
    <property type="match status" value="2"/>
</dbReference>
<keyword evidence="3" id="KW-0732">Signal</keyword>
<dbReference type="SUPFAM" id="SSF53822">
    <property type="entry name" value="Periplasmic binding protein-like I"/>
    <property type="match status" value="1"/>
</dbReference>
<proteinExistence type="inferred from homology"/>
<evidence type="ECO:0000256" key="2">
    <source>
        <dbReference type="ARBA" id="ARBA00007639"/>
    </source>
</evidence>
<sequence>MGKLCLVTTREDHVTIFRRTLIFGAALGLTASLSFSPALAQQLDYSKVFPGILMDKDIKPTGQEVKPAKKDNRPLKVGFLPTAMDTYYQRVLAGVKEEIDKRGGDGTIQLLVQAPSSQSATDDQIRTMEAWINDGVDAIAVALYNEGALLPSIRRATEAGIPIFLFNSPVADNPYYVSDIGYDQSDGGRAQAQWLVDTYGDKEVKLGILEGLPGPHTSQRMKGFNEVISKHPNFKIVAQQPAGWVRAQGLSVTENMFTANPDIEVLVALYDEMALGGLQALKAKGLNGKVAIVGYENMKEANDAILTGDFAATVDTGAKEEGRNIIRAVDEFVMKGTALPKKIFVAPKTYDAKNIKTFDQNDYVYVQQK</sequence>
<keyword evidence="5" id="KW-0614">Plasmid</keyword>